<dbReference type="PIRSF" id="PIRSF017804">
    <property type="entry name" value="Secretion_EccD1"/>
    <property type="match status" value="1"/>
</dbReference>
<evidence type="ECO:0000313" key="10">
    <source>
        <dbReference type="Proteomes" id="UP000657385"/>
    </source>
</evidence>
<dbReference type="GO" id="GO:0005886">
    <property type="term" value="C:plasma membrane"/>
    <property type="evidence" value="ECO:0007669"/>
    <property type="project" value="UniProtKB-SubCell"/>
</dbReference>
<dbReference type="Proteomes" id="UP000657385">
    <property type="component" value="Unassembled WGS sequence"/>
</dbReference>
<evidence type="ECO:0000256" key="6">
    <source>
        <dbReference type="ARBA" id="ARBA00023136"/>
    </source>
</evidence>
<evidence type="ECO:0000256" key="2">
    <source>
        <dbReference type="ARBA" id="ARBA00006162"/>
    </source>
</evidence>
<dbReference type="Pfam" id="PF19053">
    <property type="entry name" value="EccD"/>
    <property type="match status" value="1"/>
</dbReference>
<feature type="transmembrane region" description="Helical" evidence="7">
    <location>
        <begin position="215"/>
        <end position="233"/>
    </location>
</feature>
<evidence type="ECO:0000256" key="3">
    <source>
        <dbReference type="ARBA" id="ARBA00022475"/>
    </source>
</evidence>
<dbReference type="InterPro" id="IPR006707">
    <property type="entry name" value="T7SS_EccD"/>
</dbReference>
<dbReference type="Gene3D" id="3.10.20.90">
    <property type="entry name" value="Phosphatidylinositol 3-kinase Catalytic Subunit, Chain A, domain 1"/>
    <property type="match status" value="1"/>
</dbReference>
<keyword evidence="6 7" id="KW-0472">Membrane</keyword>
<dbReference type="InterPro" id="IPR024962">
    <property type="entry name" value="YukD-like"/>
</dbReference>
<dbReference type="RefSeq" id="WP_196197755.1">
    <property type="nucleotide sequence ID" value="NZ_JADPRT010000017.1"/>
</dbReference>
<dbReference type="EMBL" id="JADPRT010000017">
    <property type="protein sequence ID" value="MBF9072587.1"/>
    <property type="molecule type" value="Genomic_DNA"/>
</dbReference>
<evidence type="ECO:0000256" key="1">
    <source>
        <dbReference type="ARBA" id="ARBA00004651"/>
    </source>
</evidence>
<keyword evidence="5 7" id="KW-1133">Transmembrane helix</keyword>
<feature type="transmembrane region" description="Helical" evidence="7">
    <location>
        <begin position="240"/>
        <end position="261"/>
    </location>
</feature>
<feature type="domain" description="EccD-like transmembrane" evidence="8">
    <location>
        <begin position="127"/>
        <end position="465"/>
    </location>
</feature>
<evidence type="ECO:0000313" key="9">
    <source>
        <dbReference type="EMBL" id="MBF9072587.1"/>
    </source>
</evidence>
<feature type="transmembrane region" description="Helical" evidence="7">
    <location>
        <begin position="267"/>
        <end position="288"/>
    </location>
</feature>
<feature type="transmembrane region" description="Helical" evidence="7">
    <location>
        <begin position="436"/>
        <end position="459"/>
    </location>
</feature>
<dbReference type="InterPro" id="IPR044049">
    <property type="entry name" value="EccD_transm"/>
</dbReference>
<evidence type="ECO:0000259" key="8">
    <source>
        <dbReference type="Pfam" id="PF19053"/>
    </source>
</evidence>
<organism evidence="9 10">
    <name type="scientific">Streptacidiphilus fuscans</name>
    <dbReference type="NCBI Taxonomy" id="2789292"/>
    <lineage>
        <taxon>Bacteria</taxon>
        <taxon>Bacillati</taxon>
        <taxon>Actinomycetota</taxon>
        <taxon>Actinomycetes</taxon>
        <taxon>Kitasatosporales</taxon>
        <taxon>Streptomycetaceae</taxon>
        <taxon>Streptacidiphilus</taxon>
    </lineage>
</organism>
<feature type="transmembrane region" description="Helical" evidence="7">
    <location>
        <begin position="325"/>
        <end position="344"/>
    </location>
</feature>
<comment type="subcellular location">
    <subcellularLocation>
        <location evidence="1">Cell membrane</location>
        <topology evidence="1">Multi-pass membrane protein</topology>
    </subcellularLocation>
</comment>
<feature type="transmembrane region" description="Helical" evidence="7">
    <location>
        <begin position="407"/>
        <end position="424"/>
    </location>
</feature>
<feature type="transmembrane region" description="Helical" evidence="7">
    <location>
        <begin position="377"/>
        <end position="395"/>
    </location>
</feature>
<keyword evidence="3" id="KW-1003">Cell membrane</keyword>
<gene>
    <name evidence="9" type="primary">eccD</name>
    <name evidence="9" type="ORF">I2501_31675</name>
</gene>
<evidence type="ECO:0000256" key="4">
    <source>
        <dbReference type="ARBA" id="ARBA00022692"/>
    </source>
</evidence>
<keyword evidence="10" id="KW-1185">Reference proteome</keyword>
<evidence type="ECO:0000256" key="7">
    <source>
        <dbReference type="SAM" id="Phobius"/>
    </source>
</evidence>
<comment type="similarity">
    <text evidence="2">Belongs to the EccD/Snm4 family.</text>
</comment>
<protein>
    <submittedName>
        <fullName evidence="9">Type VII secretion integral membrane protein EccD</fullName>
    </submittedName>
</protein>
<feature type="transmembrane region" description="Helical" evidence="7">
    <location>
        <begin position="125"/>
        <end position="148"/>
    </location>
</feature>
<dbReference type="AlphaFoldDB" id="A0A931FF81"/>
<dbReference type="NCBIfam" id="TIGR03920">
    <property type="entry name" value="T7SS_EccD"/>
    <property type="match status" value="1"/>
</dbReference>
<reference evidence="9" key="1">
    <citation type="submission" date="2020-11" db="EMBL/GenBank/DDBJ databases">
        <title>Isolation and identification of active actinomycetes.</title>
        <authorList>
            <person name="Yu B."/>
        </authorList>
    </citation>
    <scope>NUCLEOTIDE SEQUENCE</scope>
    <source>
        <strain evidence="9">NEAU-YB345</strain>
    </source>
</reference>
<feature type="transmembrane region" description="Helical" evidence="7">
    <location>
        <begin position="181"/>
        <end position="203"/>
    </location>
</feature>
<name>A0A931FF81_9ACTN</name>
<dbReference type="Pfam" id="PF08817">
    <property type="entry name" value="YukD"/>
    <property type="match status" value="1"/>
</dbReference>
<comment type="caution">
    <text evidence="9">The sequence shown here is derived from an EMBL/GenBank/DDBJ whole genome shotgun (WGS) entry which is preliminary data.</text>
</comment>
<keyword evidence="4 7" id="KW-0812">Transmembrane</keyword>
<feature type="transmembrane region" description="Helical" evidence="7">
    <location>
        <begin position="154"/>
        <end position="174"/>
    </location>
</feature>
<evidence type="ECO:0000256" key="5">
    <source>
        <dbReference type="ARBA" id="ARBA00022989"/>
    </source>
</evidence>
<sequence>MSSSVVAGLCRLRFRTSEGSFELAVPTDVQLADVLPTVLGYAAPGYATPGPTLEKGAGEPDEWILQRLGGEPLSPDRTLAVLELHDGDELHLRRSHEALPQVRFDTEAEQSEASARGGRARWRPLLTHHAALGFCVLALAGGLALLTLPGPHALRASAAALTALLLLGAALAAARSVGDALAGTALGMLAVPYLAMAGLLLPVGASGLALTGSRLLAAGSAAAGAAVLALAAVGGSAPIFLGTVVLALLGVVAGALALAGLAVPDTALVVGVVVVLLGAVMPSFSFRLSGLRLPALPRNAEELQEDIEPFEAEGVLNRALVADGYLLSFQLVGAAALVACLSLAATAPSTGAHAYTATLSVLLLLDARVKGSSRQRLCVLLPGLYGLALLAVGSALRGSPAERVGELAVLVPLAAGLLVVAWTVPGKRLLPYWGRAADLLHTLSAVSLVPLALWGIGLFGKARGLGG</sequence>
<accession>A0A931FF81</accession>
<proteinExistence type="inferred from homology"/>